<sequence length="873" mass="98013">MEKSNQGCGFCSRYGLPVLPIRPGIADKNDKVPHLPEEVYPSIVPGGKTSYTGRLLREGYLHVYDEMIDRWQDYYVTKQGYYYPLPGSGYIPPGLLSGEMKPCITKPDELARASLVTLPIMPPPMKNGVFWFGWSENKWTPAIRKKYEDPSVRQRTMQKFDMDAWLNNGQGENLLALSRLSEVVAEHHSLSVYAEMKDYSASSFQPLPAAGANLLQAAEQLMPGSGAMIVLQDPVAVLQEISSLLSYQIVRDLYANEKHLWKYVLASTITGMKEAMIRQCARDVISETEFRAMRDKLGVNTRGAMPLLPSAELAEQSNAYLDSNLQRIVHEKWQTYAAHYDEKQLEQSVKEFNGEIKNYDGSVIIPASEMYLAWFKSELTTSYFKYNFDETNIESGFDYIQTVNYCITGMQDKALTFRYFTEQLKKRTDDNDNILMRALVFNQDKFSERFEAYFQDKSSLWDKPWSSFADAFKDTLGQMHEAGAGYLGAFLGNLTGSVSYLLQTAAKSRLSYRLFGIMAASVRRAFIPIPRVATEAEFVEDIVRVMGRNAGIAGDKTEDVLRMYVRWEVRRLKIDGLPLSGNGERNYVGAIDLETFDKLAALPENQRNYRLQESLRTEAEVDRLLFARWQNHVNASFSSIRQSVPLALGVVSMALQTAALWVSMDFSHKPLTASQQEARNRFWAGTLSLTGTTAGTIETAIIRFNKLGAAFSASAAEKIAGWFAATGRYFGAAGGLMSAYYDAVHFKEEWNNKRRGLAFAYGASAISGLYLSVAPFISWKFVGDIIAILGIRVGSATLGSVAVSMEIVGLTLGWIMAGVLLISAFYISYKQTNELQKWLEKTMWGITPSGLAPEKHPTMQVEMQSLKDIMHME</sequence>
<accession>A0A6P1Q0S9</accession>
<dbReference type="CDD" id="cd20707">
    <property type="entry name" value="MIX_III"/>
    <property type="match status" value="1"/>
</dbReference>
<dbReference type="InterPro" id="IPR048126">
    <property type="entry name" value="Toxin_VasX"/>
</dbReference>
<evidence type="ECO:0000259" key="2">
    <source>
        <dbReference type="Pfam" id="PF20249"/>
    </source>
</evidence>
<keyword evidence="4" id="KW-1185">Reference proteome</keyword>
<name>A0A6P1Q0S9_9GAMM</name>
<evidence type="ECO:0000313" key="4">
    <source>
        <dbReference type="Proteomes" id="UP000464053"/>
    </source>
</evidence>
<proteinExistence type="predicted"/>
<keyword evidence="1" id="KW-1133">Transmembrane helix</keyword>
<keyword evidence="1" id="KW-0812">Transmembrane</keyword>
<organism evidence="3 4">
    <name type="scientific">Mixta intestinalis</name>
    <dbReference type="NCBI Taxonomy" id="1615494"/>
    <lineage>
        <taxon>Bacteria</taxon>
        <taxon>Pseudomonadati</taxon>
        <taxon>Pseudomonadota</taxon>
        <taxon>Gammaproteobacteria</taxon>
        <taxon>Enterobacterales</taxon>
        <taxon>Erwiniaceae</taxon>
        <taxon>Mixta</taxon>
    </lineage>
</organism>
<dbReference type="NCBIfam" id="NF041559">
    <property type="entry name" value="BTH_I2691_fam"/>
    <property type="match status" value="1"/>
</dbReference>
<dbReference type="InterPro" id="IPR046864">
    <property type="entry name" value="VasX_N"/>
</dbReference>
<keyword evidence="1" id="KW-0472">Membrane</keyword>
<dbReference type="AlphaFoldDB" id="A0A6P1Q0S9"/>
<protein>
    <recommendedName>
        <fullName evidence="2">Toxin VasX N-terminal region domain-containing protein</fullName>
    </recommendedName>
</protein>
<feature type="transmembrane region" description="Helical" evidence="1">
    <location>
        <begin position="757"/>
        <end position="779"/>
    </location>
</feature>
<reference evidence="3 4" key="1">
    <citation type="submission" date="2018-03" db="EMBL/GenBank/DDBJ databases">
        <title>Pantoea intestinalis SRCM103226 isolated form the mealworm.</title>
        <authorList>
            <person name="Jeong D.-Y."/>
            <person name="Kim J.W."/>
        </authorList>
    </citation>
    <scope>NUCLEOTIDE SEQUENCE [LARGE SCALE GENOMIC DNA]</scope>
    <source>
        <strain evidence="3 4">SRCM103226</strain>
    </source>
</reference>
<dbReference type="KEGG" id="mint:C7M51_02205"/>
<feature type="domain" description="Toxin VasX N-terminal region" evidence="2">
    <location>
        <begin position="8"/>
        <end position="166"/>
    </location>
</feature>
<feature type="transmembrane region" description="Helical" evidence="1">
    <location>
        <begin position="644"/>
        <end position="662"/>
    </location>
</feature>
<dbReference type="RefSeq" id="WP_160621838.1">
    <property type="nucleotide sequence ID" value="NZ_CP028271.1"/>
</dbReference>
<dbReference type="EMBL" id="CP028271">
    <property type="protein sequence ID" value="QHM71912.1"/>
    <property type="molecule type" value="Genomic_DNA"/>
</dbReference>
<dbReference type="Pfam" id="PF20249">
    <property type="entry name" value="VasX_N"/>
    <property type="match status" value="1"/>
</dbReference>
<evidence type="ECO:0000256" key="1">
    <source>
        <dbReference type="SAM" id="Phobius"/>
    </source>
</evidence>
<dbReference type="OrthoDB" id="6178961at2"/>
<evidence type="ECO:0000313" key="3">
    <source>
        <dbReference type="EMBL" id="QHM71912.1"/>
    </source>
</evidence>
<gene>
    <name evidence="3" type="ORF">C7M51_02205</name>
</gene>
<dbReference type="Proteomes" id="UP000464053">
    <property type="component" value="Chromosome"/>
</dbReference>
<feature type="transmembrane region" description="Helical" evidence="1">
    <location>
        <begin position="810"/>
        <end position="829"/>
    </location>
</feature>